<sequence>MFSLINGLPAHALLVHGVVVLVPLAALLIVVAALWPAARRRLGLATPVLAVVALLSVPPAKEAGEWLERHVPSSPLVEEHAGRGDAVLPWVLGLAVVACATWVVGVAADRRRHDAGVEEPGPIVRVQALVARAVPGWAAGTAALAVAAVVAVAVSAGAVAAVYQAGDSGARAVWQGEVSTTSHGGDGD</sequence>
<keyword evidence="1" id="KW-1133">Transmembrane helix</keyword>
<organism evidence="2 3">
    <name type="scientific">Cellulomonas alba</name>
    <dbReference type="NCBI Taxonomy" id="3053467"/>
    <lineage>
        <taxon>Bacteria</taxon>
        <taxon>Bacillati</taxon>
        <taxon>Actinomycetota</taxon>
        <taxon>Actinomycetes</taxon>
        <taxon>Micrococcales</taxon>
        <taxon>Cellulomonadaceae</taxon>
        <taxon>Cellulomonas</taxon>
    </lineage>
</organism>
<feature type="transmembrane region" description="Helical" evidence="1">
    <location>
        <begin position="142"/>
        <end position="163"/>
    </location>
</feature>
<feature type="transmembrane region" description="Helical" evidence="1">
    <location>
        <begin position="87"/>
        <end position="108"/>
    </location>
</feature>
<keyword evidence="1" id="KW-0472">Membrane</keyword>
<evidence type="ECO:0000256" key="1">
    <source>
        <dbReference type="SAM" id="Phobius"/>
    </source>
</evidence>
<proteinExistence type="predicted"/>
<feature type="transmembrane region" description="Helical" evidence="1">
    <location>
        <begin position="12"/>
        <end position="35"/>
    </location>
</feature>
<comment type="caution">
    <text evidence="2">The sequence shown here is derived from an EMBL/GenBank/DDBJ whole genome shotgun (WGS) entry which is preliminary data.</text>
</comment>
<evidence type="ECO:0000313" key="2">
    <source>
        <dbReference type="EMBL" id="MDM7854123.1"/>
    </source>
</evidence>
<accession>A0ABT7SD64</accession>
<keyword evidence="3" id="KW-1185">Reference proteome</keyword>
<keyword evidence="1" id="KW-0812">Transmembrane</keyword>
<feature type="transmembrane region" description="Helical" evidence="1">
    <location>
        <begin position="42"/>
        <end position="60"/>
    </location>
</feature>
<dbReference type="EMBL" id="JAUCGQ010000001">
    <property type="protein sequence ID" value="MDM7854123.1"/>
    <property type="molecule type" value="Genomic_DNA"/>
</dbReference>
<reference evidence="2 3" key="1">
    <citation type="submission" date="2023-06" db="EMBL/GenBank/DDBJ databases">
        <title>Cellulomonas sp. MW4 Whole genome sequence.</title>
        <authorList>
            <person name="Park S."/>
        </authorList>
    </citation>
    <scope>NUCLEOTIDE SEQUENCE [LARGE SCALE GENOMIC DNA]</scope>
    <source>
        <strain evidence="2 3">MW4</strain>
    </source>
</reference>
<evidence type="ECO:0000313" key="3">
    <source>
        <dbReference type="Proteomes" id="UP001529338"/>
    </source>
</evidence>
<dbReference type="Proteomes" id="UP001529338">
    <property type="component" value="Unassembled WGS sequence"/>
</dbReference>
<protein>
    <submittedName>
        <fullName evidence="2">Uncharacterized protein</fullName>
    </submittedName>
</protein>
<gene>
    <name evidence="2" type="ORF">QRT04_04190</name>
</gene>
<name>A0ABT7SD64_9CELL</name>
<dbReference type="RefSeq" id="WP_289453735.1">
    <property type="nucleotide sequence ID" value="NZ_JAUCGQ010000001.1"/>
</dbReference>